<keyword evidence="1" id="KW-0732">Signal</keyword>
<feature type="signal peptide" evidence="1">
    <location>
        <begin position="1"/>
        <end position="17"/>
    </location>
</feature>
<dbReference type="GO" id="GO:0005112">
    <property type="term" value="F:Notch binding"/>
    <property type="evidence" value="ECO:0007669"/>
    <property type="project" value="InterPro"/>
</dbReference>
<dbReference type="InParanoid" id="G0N6J9"/>
<dbReference type="EMBL" id="GL379844">
    <property type="protein sequence ID" value="EGT53854.1"/>
    <property type="molecule type" value="Genomic_DNA"/>
</dbReference>
<dbReference type="Proteomes" id="UP000008068">
    <property type="component" value="Unassembled WGS sequence"/>
</dbReference>
<keyword evidence="3" id="KW-1185">Reference proteome</keyword>
<dbReference type="GO" id="GO:0007219">
    <property type="term" value="P:Notch signaling pathway"/>
    <property type="evidence" value="ECO:0007669"/>
    <property type="project" value="InterPro"/>
</dbReference>
<reference evidence="3" key="1">
    <citation type="submission" date="2011-07" db="EMBL/GenBank/DDBJ databases">
        <authorList>
            <consortium name="Caenorhabditis brenneri Sequencing and Analysis Consortium"/>
            <person name="Wilson R.K."/>
        </authorList>
    </citation>
    <scope>NUCLEOTIDE SEQUENCE [LARGE SCALE GENOMIC DNA]</scope>
    <source>
        <strain evidence="3">PB2801</strain>
    </source>
</reference>
<dbReference type="STRING" id="135651.G0N6J9"/>
<gene>
    <name evidence="2" type="ORF">CAEBREN_12223</name>
</gene>
<evidence type="ECO:0000313" key="3">
    <source>
        <dbReference type="Proteomes" id="UP000008068"/>
    </source>
</evidence>
<dbReference type="AlphaFoldDB" id="G0N6J9"/>
<evidence type="ECO:0000256" key="1">
    <source>
        <dbReference type="SAM" id="SignalP"/>
    </source>
</evidence>
<dbReference type="OMA" id="IHLKSAH"/>
<dbReference type="HOGENOM" id="CLU_1361531_0_0_1"/>
<dbReference type="OrthoDB" id="5797807at2759"/>
<dbReference type="FunCoup" id="G0N6J9">
    <property type="interactions" value="1851"/>
</dbReference>
<sequence>MIAIICSLFVLFQQVNAAGFLDIHLKSSTDQRATVTLSNENDPAYLVLPIILKKDEEMKFEDLFIDFNTTYKVGIQLDETESLGLSKSLFKGEITPIRGTSSPKTVNRPLTGIRFEFKCEENYSGEKCDILCEANKECSTEKKSENDVTLDVDYTVNPLKMQTIINMLKKENEVPNSFTTEKEEELLNQIMESSGEKP</sequence>
<dbReference type="InterPro" id="IPR039178">
    <property type="entry name" value="Lag2"/>
</dbReference>
<proteinExistence type="predicted"/>
<evidence type="ECO:0000313" key="2">
    <source>
        <dbReference type="EMBL" id="EGT53854.1"/>
    </source>
</evidence>
<dbReference type="PANTHER" id="PTHR22669:SF16">
    <property type="entry name" value="CHONDROITIN SULFATE PROTEOGLYCAN 4"/>
    <property type="match status" value="1"/>
</dbReference>
<feature type="chain" id="PRO_5003405251" evidence="1">
    <location>
        <begin position="18"/>
        <end position="198"/>
    </location>
</feature>
<dbReference type="GO" id="GO:0005886">
    <property type="term" value="C:plasma membrane"/>
    <property type="evidence" value="ECO:0007669"/>
    <property type="project" value="TreeGrafter"/>
</dbReference>
<dbReference type="GO" id="GO:0001708">
    <property type="term" value="P:cell fate specification"/>
    <property type="evidence" value="ECO:0007669"/>
    <property type="project" value="InterPro"/>
</dbReference>
<name>G0N6J9_CAEBE</name>
<organism evidence="3">
    <name type="scientific">Caenorhabditis brenneri</name>
    <name type="common">Nematode worm</name>
    <dbReference type="NCBI Taxonomy" id="135651"/>
    <lineage>
        <taxon>Eukaryota</taxon>
        <taxon>Metazoa</taxon>
        <taxon>Ecdysozoa</taxon>
        <taxon>Nematoda</taxon>
        <taxon>Chromadorea</taxon>
        <taxon>Rhabditida</taxon>
        <taxon>Rhabditina</taxon>
        <taxon>Rhabditomorpha</taxon>
        <taxon>Rhabditoidea</taxon>
        <taxon>Rhabditidae</taxon>
        <taxon>Peloderinae</taxon>
        <taxon>Caenorhabditis</taxon>
    </lineage>
</organism>
<accession>G0N6J9</accession>
<dbReference type="PANTHER" id="PTHR22669">
    <property type="entry name" value="DELTA/SERRATE/LAG-2 DOMAIN PROTEIN"/>
    <property type="match status" value="1"/>
</dbReference>
<dbReference type="eggNOG" id="KOG1218">
    <property type="taxonomic scope" value="Eukaryota"/>
</dbReference>
<protein>
    <submittedName>
        <fullName evidence="2">Uncharacterized protein</fullName>
    </submittedName>
</protein>